<sequence length="32" mass="3905">MSLKIYNLKEGEAYENIRFDILFVVCNEYEFL</sequence>
<proteinExistence type="predicted"/>
<comment type="caution">
    <text evidence="1">The sequence shown here is derived from an EMBL/GenBank/DDBJ whole genome shotgun (WGS) entry which is preliminary data.</text>
</comment>
<gene>
    <name evidence="1" type="ORF">BDCR2A_01140</name>
</gene>
<name>W6THD9_9SPIR</name>
<organism evidence="1 2">
    <name type="scientific">Borrelia duttonii CR2A</name>
    <dbReference type="NCBI Taxonomy" id="1432657"/>
    <lineage>
        <taxon>Bacteria</taxon>
        <taxon>Pseudomonadati</taxon>
        <taxon>Spirochaetota</taxon>
        <taxon>Spirochaetia</taxon>
        <taxon>Spirochaetales</taxon>
        <taxon>Borreliaceae</taxon>
        <taxon>Borrelia</taxon>
    </lineage>
</organism>
<dbReference type="EMBL" id="AZIT01000002">
    <property type="protein sequence ID" value="ETZ17945.1"/>
    <property type="molecule type" value="Genomic_DNA"/>
</dbReference>
<evidence type="ECO:0000313" key="1">
    <source>
        <dbReference type="EMBL" id="ETZ17945.1"/>
    </source>
</evidence>
<reference evidence="1 2" key="1">
    <citation type="submission" date="2013-12" db="EMBL/GenBank/DDBJ databases">
        <title>Comparative genomics of relapsing fever spirochetes.</title>
        <authorList>
            <person name="Schwan T.G."/>
            <person name="Raffel S.J."/>
            <person name="Porcella S.F."/>
        </authorList>
    </citation>
    <scope>NUCLEOTIDE SEQUENCE [LARGE SCALE GENOMIC DNA]</scope>
    <source>
        <strain evidence="1 2">CR2A</strain>
    </source>
</reference>
<protein>
    <submittedName>
        <fullName evidence="1">Uncharacterized protein</fullName>
    </submittedName>
</protein>
<dbReference type="AlphaFoldDB" id="W6THD9"/>
<evidence type="ECO:0000313" key="2">
    <source>
        <dbReference type="Proteomes" id="UP000019148"/>
    </source>
</evidence>
<dbReference type="Proteomes" id="UP000019148">
    <property type="component" value="Unassembled WGS sequence"/>
</dbReference>
<accession>W6THD9</accession>